<comment type="catalytic activity">
    <reaction evidence="8">
        <text>D-glyceraldehyde 3-phosphate + NADP(+) + H2O = (2R)-3-phosphoglycerate + NADPH + 2 H(+)</text>
        <dbReference type="Rhea" id="RHEA:14669"/>
        <dbReference type="ChEBI" id="CHEBI:15377"/>
        <dbReference type="ChEBI" id="CHEBI:15378"/>
        <dbReference type="ChEBI" id="CHEBI:57783"/>
        <dbReference type="ChEBI" id="CHEBI:58272"/>
        <dbReference type="ChEBI" id="CHEBI:58349"/>
        <dbReference type="ChEBI" id="CHEBI:59776"/>
        <dbReference type="EC" id="1.2.1.9"/>
    </reaction>
</comment>
<name>A0A2I0W857_9ASPA</name>
<accession>A0A2I0W857</accession>
<evidence type="ECO:0000256" key="3">
    <source>
        <dbReference type="ARBA" id="ARBA00038980"/>
    </source>
</evidence>
<dbReference type="PANTHER" id="PTHR42991:SF1">
    <property type="entry name" value="ALDEHYDE DEHYDROGENASE"/>
    <property type="match status" value="1"/>
</dbReference>
<dbReference type="SUPFAM" id="SSF53720">
    <property type="entry name" value="ALDH-like"/>
    <property type="match status" value="1"/>
</dbReference>
<evidence type="ECO:0000256" key="8">
    <source>
        <dbReference type="ARBA" id="ARBA00049186"/>
    </source>
</evidence>
<keyword evidence="2" id="KW-0560">Oxidoreductase</keyword>
<reference evidence="10 11" key="2">
    <citation type="journal article" date="2017" name="Nature">
        <title>The Apostasia genome and the evolution of orchids.</title>
        <authorList>
            <person name="Zhang G.Q."/>
            <person name="Liu K.W."/>
            <person name="Li Z."/>
            <person name="Lohaus R."/>
            <person name="Hsiao Y.Y."/>
            <person name="Niu S.C."/>
            <person name="Wang J.Y."/>
            <person name="Lin Y.C."/>
            <person name="Xu Q."/>
            <person name="Chen L.J."/>
            <person name="Yoshida K."/>
            <person name="Fujiwara S."/>
            <person name="Wang Z.W."/>
            <person name="Zhang Y.Q."/>
            <person name="Mitsuda N."/>
            <person name="Wang M."/>
            <person name="Liu G.H."/>
            <person name="Pecoraro L."/>
            <person name="Huang H.X."/>
            <person name="Xiao X.J."/>
            <person name="Lin M."/>
            <person name="Wu X.Y."/>
            <person name="Wu W.L."/>
            <person name="Chen Y.Y."/>
            <person name="Chang S.B."/>
            <person name="Sakamoto S."/>
            <person name="Ohme-Takagi M."/>
            <person name="Yagi M."/>
            <person name="Zeng S.J."/>
            <person name="Shen C.Y."/>
            <person name="Yeh C.M."/>
            <person name="Luo Y.B."/>
            <person name="Tsai W.C."/>
            <person name="Van de Peer Y."/>
            <person name="Liu Z.J."/>
        </authorList>
    </citation>
    <scope>NUCLEOTIDE SEQUENCE [LARGE SCALE GENOMIC DNA]</scope>
    <source>
        <tissue evidence="10">The whole plant</tissue>
    </source>
</reference>
<dbReference type="EMBL" id="KZ502859">
    <property type="protein sequence ID" value="PKU71832.1"/>
    <property type="molecule type" value="Genomic_DNA"/>
</dbReference>
<dbReference type="STRING" id="906689.A0A2I0W857"/>
<dbReference type="PANTHER" id="PTHR42991">
    <property type="entry name" value="ALDEHYDE DEHYDROGENASE"/>
    <property type="match status" value="1"/>
</dbReference>
<evidence type="ECO:0000256" key="1">
    <source>
        <dbReference type="ARBA" id="ARBA00009986"/>
    </source>
</evidence>
<proteinExistence type="inferred from homology"/>
<dbReference type="EC" id="1.2.1.9" evidence="3"/>
<evidence type="ECO:0000256" key="2">
    <source>
        <dbReference type="ARBA" id="ARBA00023002"/>
    </source>
</evidence>
<evidence type="ECO:0000313" key="11">
    <source>
        <dbReference type="Proteomes" id="UP000233837"/>
    </source>
</evidence>
<evidence type="ECO:0000256" key="5">
    <source>
        <dbReference type="ARBA" id="ARBA00042470"/>
    </source>
</evidence>
<evidence type="ECO:0000259" key="9">
    <source>
        <dbReference type="Pfam" id="PF00171"/>
    </source>
</evidence>
<gene>
    <name evidence="10" type="primary">GAPN</name>
    <name evidence="10" type="ORF">MA16_Dca008362</name>
</gene>
<dbReference type="AlphaFoldDB" id="A0A2I0W857"/>
<dbReference type="InterPro" id="IPR051020">
    <property type="entry name" value="ALDH-related_metabolic_enz"/>
</dbReference>
<reference evidence="10 11" key="1">
    <citation type="journal article" date="2016" name="Sci. Rep.">
        <title>The Dendrobium catenatum Lindl. genome sequence provides insights into polysaccharide synthase, floral development and adaptive evolution.</title>
        <authorList>
            <person name="Zhang G.Q."/>
            <person name="Xu Q."/>
            <person name="Bian C."/>
            <person name="Tsai W.C."/>
            <person name="Yeh C.M."/>
            <person name="Liu K.W."/>
            <person name="Yoshida K."/>
            <person name="Zhang L.S."/>
            <person name="Chang S.B."/>
            <person name="Chen F."/>
            <person name="Shi Y."/>
            <person name="Su Y.Y."/>
            <person name="Zhang Y.Q."/>
            <person name="Chen L.J."/>
            <person name="Yin Y."/>
            <person name="Lin M."/>
            <person name="Huang H."/>
            <person name="Deng H."/>
            <person name="Wang Z.W."/>
            <person name="Zhu S.L."/>
            <person name="Zhao X."/>
            <person name="Deng C."/>
            <person name="Niu S.C."/>
            <person name="Huang J."/>
            <person name="Wang M."/>
            <person name="Liu G.H."/>
            <person name="Yang H.J."/>
            <person name="Xiao X.J."/>
            <person name="Hsiao Y.Y."/>
            <person name="Wu W.L."/>
            <person name="Chen Y.Y."/>
            <person name="Mitsuda N."/>
            <person name="Ohme-Takagi M."/>
            <person name="Luo Y.B."/>
            <person name="Van de Peer Y."/>
            <person name="Liu Z.J."/>
        </authorList>
    </citation>
    <scope>NUCLEOTIDE SEQUENCE [LARGE SCALE GENOMIC DNA]</scope>
    <source>
        <tissue evidence="10">The whole plant</tissue>
    </source>
</reference>
<comment type="similarity">
    <text evidence="1">Belongs to the aldehyde dehydrogenase family.</text>
</comment>
<dbReference type="Gene3D" id="3.40.605.10">
    <property type="entry name" value="Aldehyde Dehydrogenase, Chain A, domain 1"/>
    <property type="match status" value="1"/>
</dbReference>
<dbReference type="Pfam" id="PF00171">
    <property type="entry name" value="Aldedh"/>
    <property type="match status" value="1"/>
</dbReference>
<evidence type="ECO:0000256" key="6">
    <source>
        <dbReference type="ARBA" id="ARBA00042646"/>
    </source>
</evidence>
<evidence type="ECO:0000256" key="4">
    <source>
        <dbReference type="ARBA" id="ARBA00040853"/>
    </source>
</evidence>
<sequence>MAGTGVFSEIIEGEVYKYYAEGEWHKSSSGKSVPIINPTTRKTEYKEEVNKVMEGAKAAQKAWARTPLWKRAELLHRAAAILKDNKGPIAECLVKEIAKPAKDAVTEVVRSGDLISYTAEEGVRILGEGGESSSPDEIVRIEGLLSPSADSFAS</sequence>
<dbReference type="Proteomes" id="UP000233837">
    <property type="component" value="Unassembled WGS sequence"/>
</dbReference>
<protein>
    <recommendedName>
        <fullName evidence="4">NADP-dependent glyceraldehyde-3-phosphate dehydrogenase</fullName>
        <ecNumber evidence="3">1.2.1.9</ecNumber>
    </recommendedName>
    <alternativeName>
        <fullName evidence="5">Glyceraldehyde-3-phosphate dehydrogenase [NADP(+)]</fullName>
    </alternativeName>
    <alternativeName>
        <fullName evidence="6">Non-phosphorylating glyceraldehyde 3-phosphate dehydrogenase</fullName>
    </alternativeName>
    <alternativeName>
        <fullName evidence="7">Triosephosphate dehydrogenase</fullName>
    </alternativeName>
</protein>
<dbReference type="InterPro" id="IPR016161">
    <property type="entry name" value="Ald_DH/histidinol_DH"/>
</dbReference>
<organism evidence="10 11">
    <name type="scientific">Dendrobium catenatum</name>
    <dbReference type="NCBI Taxonomy" id="906689"/>
    <lineage>
        <taxon>Eukaryota</taxon>
        <taxon>Viridiplantae</taxon>
        <taxon>Streptophyta</taxon>
        <taxon>Embryophyta</taxon>
        <taxon>Tracheophyta</taxon>
        <taxon>Spermatophyta</taxon>
        <taxon>Magnoliopsida</taxon>
        <taxon>Liliopsida</taxon>
        <taxon>Asparagales</taxon>
        <taxon>Orchidaceae</taxon>
        <taxon>Epidendroideae</taxon>
        <taxon>Malaxideae</taxon>
        <taxon>Dendrobiinae</taxon>
        <taxon>Dendrobium</taxon>
    </lineage>
</organism>
<evidence type="ECO:0000256" key="7">
    <source>
        <dbReference type="ARBA" id="ARBA00043052"/>
    </source>
</evidence>
<dbReference type="InterPro" id="IPR015590">
    <property type="entry name" value="Aldehyde_DH_dom"/>
</dbReference>
<dbReference type="GO" id="GO:0008886">
    <property type="term" value="F:glyceraldehyde-3-phosphate dehydrogenase (NADP+) (non-phosphorylating) activity"/>
    <property type="evidence" value="ECO:0007669"/>
    <property type="project" value="UniProtKB-EC"/>
</dbReference>
<dbReference type="InterPro" id="IPR016162">
    <property type="entry name" value="Ald_DH_N"/>
</dbReference>
<feature type="domain" description="Aldehyde dehydrogenase" evidence="9">
    <location>
        <begin position="24"/>
        <end position="135"/>
    </location>
</feature>
<dbReference type="GO" id="GO:0008911">
    <property type="term" value="F:lactaldehyde dehydrogenase (NAD+) activity"/>
    <property type="evidence" value="ECO:0007669"/>
    <property type="project" value="TreeGrafter"/>
</dbReference>
<evidence type="ECO:0000313" key="10">
    <source>
        <dbReference type="EMBL" id="PKU71832.1"/>
    </source>
</evidence>
<keyword evidence="11" id="KW-1185">Reference proteome</keyword>